<comment type="subcellular location">
    <subcellularLocation>
        <location evidence="2">Cell membrane</location>
    </subcellularLocation>
    <subcellularLocation>
        <location evidence="1">Membrane</location>
        <topology evidence="1">Multi-pass membrane protein</topology>
    </subcellularLocation>
</comment>
<feature type="transmembrane region" description="Helical" evidence="9">
    <location>
        <begin position="48"/>
        <end position="70"/>
    </location>
</feature>
<dbReference type="InterPro" id="IPR017475">
    <property type="entry name" value="EPS_sugar_tfrase"/>
</dbReference>
<reference evidence="11 12" key="1">
    <citation type="submission" date="2017-11" db="EMBL/GenBank/DDBJ databases">
        <title>Genome-resolved metagenomics identifies genetic mobility, metabolic interactions, and unexpected diversity in perchlorate-reducing communities.</title>
        <authorList>
            <person name="Barnum T.P."/>
            <person name="Figueroa I.A."/>
            <person name="Carlstrom C.I."/>
            <person name="Lucas L.N."/>
            <person name="Engelbrektson A.L."/>
            <person name="Coates J.D."/>
        </authorList>
    </citation>
    <scope>NUCLEOTIDE SEQUENCE [LARGE SCALE GENOMIC DNA]</scope>
    <source>
        <strain evidence="11">BM706</strain>
    </source>
</reference>
<gene>
    <name evidence="11" type="ORF">C0601_01675</name>
</gene>
<accession>A0A2N5ZLK4</accession>
<evidence type="ECO:0000256" key="2">
    <source>
        <dbReference type="ARBA" id="ARBA00004236"/>
    </source>
</evidence>
<keyword evidence="6 9" id="KW-0812">Transmembrane</keyword>
<dbReference type="PANTHER" id="PTHR30576:SF4">
    <property type="entry name" value="UNDECAPRENYL-PHOSPHATE GALACTOSE PHOSPHOTRANSFERASE"/>
    <property type="match status" value="1"/>
</dbReference>
<evidence type="ECO:0000256" key="3">
    <source>
        <dbReference type="ARBA" id="ARBA00006464"/>
    </source>
</evidence>
<comment type="similarity">
    <text evidence="3">Belongs to the bacterial sugar transferase family.</text>
</comment>
<proteinExistence type="inferred from homology"/>
<comment type="caution">
    <text evidence="11">The sequence shown here is derived from an EMBL/GenBank/DDBJ whole genome shotgun (WGS) entry which is preliminary data.</text>
</comment>
<dbReference type="InterPro" id="IPR003362">
    <property type="entry name" value="Bact_transf"/>
</dbReference>
<dbReference type="GO" id="GO:0000271">
    <property type="term" value="P:polysaccharide biosynthetic process"/>
    <property type="evidence" value="ECO:0007669"/>
    <property type="project" value="InterPro"/>
</dbReference>
<keyword evidence="4" id="KW-1003">Cell membrane</keyword>
<feature type="transmembrane region" description="Helical" evidence="9">
    <location>
        <begin position="106"/>
        <end position="125"/>
    </location>
</feature>
<evidence type="ECO:0000256" key="9">
    <source>
        <dbReference type="SAM" id="Phobius"/>
    </source>
</evidence>
<feature type="domain" description="Bacterial sugar transferase" evidence="10">
    <location>
        <begin position="261"/>
        <end position="453"/>
    </location>
</feature>
<dbReference type="Pfam" id="PF02397">
    <property type="entry name" value="Bac_transf"/>
    <property type="match status" value="1"/>
</dbReference>
<evidence type="ECO:0000313" key="11">
    <source>
        <dbReference type="EMBL" id="PLX19501.1"/>
    </source>
</evidence>
<evidence type="ECO:0000256" key="8">
    <source>
        <dbReference type="ARBA" id="ARBA00023136"/>
    </source>
</evidence>
<keyword evidence="8 9" id="KW-0472">Membrane</keyword>
<protein>
    <recommendedName>
        <fullName evidence="10">Bacterial sugar transferase domain-containing protein</fullName>
    </recommendedName>
</protein>
<name>A0A2N5ZLK4_MUIH1</name>
<organism evidence="11 12">
    <name type="scientific">Muiribacterium halophilum</name>
    <dbReference type="NCBI Taxonomy" id="2053465"/>
    <lineage>
        <taxon>Bacteria</taxon>
        <taxon>Candidatus Muiribacteriota</taxon>
        <taxon>Candidatus Muiribacteriia</taxon>
        <taxon>Candidatus Muiribacteriales</taxon>
        <taxon>Candidatus Muiribacteriaceae</taxon>
        <taxon>Candidatus Muiribacterium</taxon>
    </lineage>
</organism>
<evidence type="ECO:0000256" key="1">
    <source>
        <dbReference type="ARBA" id="ARBA00004141"/>
    </source>
</evidence>
<evidence type="ECO:0000259" key="10">
    <source>
        <dbReference type="Pfam" id="PF02397"/>
    </source>
</evidence>
<evidence type="ECO:0000256" key="4">
    <source>
        <dbReference type="ARBA" id="ARBA00022475"/>
    </source>
</evidence>
<dbReference type="GO" id="GO:0005886">
    <property type="term" value="C:plasma membrane"/>
    <property type="evidence" value="ECO:0007669"/>
    <property type="project" value="UniProtKB-SubCell"/>
</dbReference>
<evidence type="ECO:0000256" key="7">
    <source>
        <dbReference type="ARBA" id="ARBA00022989"/>
    </source>
</evidence>
<dbReference type="EMBL" id="PKTG01000026">
    <property type="protein sequence ID" value="PLX19501.1"/>
    <property type="molecule type" value="Genomic_DNA"/>
</dbReference>
<dbReference type="NCBIfam" id="TIGR03022">
    <property type="entry name" value="WbaP_sugtrans"/>
    <property type="match status" value="1"/>
</dbReference>
<dbReference type="PANTHER" id="PTHR30576">
    <property type="entry name" value="COLANIC BIOSYNTHESIS UDP-GLUCOSE LIPID CARRIER TRANSFERASE"/>
    <property type="match status" value="1"/>
</dbReference>
<evidence type="ECO:0000313" key="12">
    <source>
        <dbReference type="Proteomes" id="UP000234857"/>
    </source>
</evidence>
<sequence length="458" mass="53899">MRRYIVRLLLTFSDVISILFSFYLSFVLKNDFLYFTDNNRPGYFNEHWTLVLYSVAIWITVLAFDGDYSLEEKDAVSKFIGITRAGIGSFFILIVFLFAAKISADYSRIIIFSFFVFSIVLTPLIRYFTERVLKKIGLFQRPTIIVGLKEDFEYFKKNFNRQFYYYNKIKKTYIFDSAREIIKNLDSISPEGEQVFILSRKLKLPYIVKIIRYFEGRVYYIKLLPDLGEFDLANMDIYQLDGNLLLQSRQNLFSPARKITKRIFDIIVSIFGLIVLSPLFILISLMIKMTSKGPIFFGHKRLGKDGKIFRCWKFRTMVLNAEEILQKWLEERPEIKAEFEKDFKLKDDPRITKIGNFLRKTSLDELPQLWNVVIGNMSLVGPRPVVEKEIEKYGEYGPVMLRALPGVTGMWQTSGRNDIDYKDRIELDMYYIKNWSVWLDIVVILKTIPAVLKRKGAY</sequence>
<dbReference type="NCBIfam" id="TIGR03025">
    <property type="entry name" value="EPS_sugtrans"/>
    <property type="match status" value="1"/>
</dbReference>
<keyword evidence="7 9" id="KW-1133">Transmembrane helix</keyword>
<dbReference type="Proteomes" id="UP000234857">
    <property type="component" value="Unassembled WGS sequence"/>
</dbReference>
<evidence type="ECO:0000256" key="6">
    <source>
        <dbReference type="ARBA" id="ARBA00022692"/>
    </source>
</evidence>
<evidence type="ECO:0000256" key="5">
    <source>
        <dbReference type="ARBA" id="ARBA00022679"/>
    </source>
</evidence>
<dbReference type="AlphaFoldDB" id="A0A2N5ZLK4"/>
<feature type="transmembrane region" description="Helical" evidence="9">
    <location>
        <begin position="263"/>
        <end position="287"/>
    </location>
</feature>
<feature type="transmembrane region" description="Helical" evidence="9">
    <location>
        <begin position="82"/>
        <end position="100"/>
    </location>
</feature>
<keyword evidence="5" id="KW-0808">Transferase</keyword>
<dbReference type="GO" id="GO:0016780">
    <property type="term" value="F:phosphotransferase activity, for other substituted phosphate groups"/>
    <property type="evidence" value="ECO:0007669"/>
    <property type="project" value="TreeGrafter"/>
</dbReference>
<dbReference type="InterPro" id="IPR017472">
    <property type="entry name" value="Undecaprenyl-P_galact_Ptfrase"/>
</dbReference>
<feature type="transmembrane region" description="Helical" evidence="9">
    <location>
        <begin position="7"/>
        <end position="28"/>
    </location>
</feature>